<feature type="region of interest" description="Disordered" evidence="1">
    <location>
        <begin position="107"/>
        <end position="136"/>
    </location>
</feature>
<feature type="compositionally biased region" description="Polar residues" evidence="1">
    <location>
        <begin position="1111"/>
        <end position="1124"/>
    </location>
</feature>
<feature type="compositionally biased region" description="Low complexity" evidence="1">
    <location>
        <begin position="645"/>
        <end position="659"/>
    </location>
</feature>
<dbReference type="PANTHER" id="PTHR47219:SF20">
    <property type="entry name" value="TBC1 DOMAIN FAMILY MEMBER 2B"/>
    <property type="match status" value="1"/>
</dbReference>
<dbReference type="PANTHER" id="PTHR47219">
    <property type="entry name" value="RAB GTPASE-ACTIVATING PROTEIN 1-LIKE"/>
    <property type="match status" value="1"/>
</dbReference>
<sequence length="1502" mass="159792">MTRSTPVPITTLARYPLFSESTAASLPSPLAHLPNRSSSPLFPASPPHTSPSPIASTSAAPTRSQQHPPRAPSIDRERRTSRAKSVRELDSGSIVLATPSADSFSLRSASSVHHDSHVPHSNPTSSPVPSMAASLSPAPDALPSHIALPMAPHLVPSSNLAALPIEQLVALVMALSEDRDSITAQLETRQRECEALETICRDAGVGPGEVDRAKVRARVVPSEHTPQTTTAGRRPSRSAPIRSREWRIALLPPTEAPPTSSTSDLETSSEQPPASATHLFQVDLDLDDLAEAMGENGFQVPNAGTDTANEGASNESATSETDITPSSTISKARTGNRGRHASLSSRLFGSILLAGTSSSPPPLPVPDLNSSTAAKDTKKDRRKRSDSAQSSSSVASGTSSIVCNDSVKSDDPTTSPANKGTYEGWIGWKNWRAKEKKSTLASSVFETETTSSIRSSGGPDEAGSDRVESPTIDVDATTALDEDELATPMPKPNRTSDFFALTSPTRPRKGSSTLQPRPNESVSPPEEPVNSASPPSASILSAITTATAISADETSSLVSPTESDTSSASSATPDRKPCALEGPGSPLLTRPRVPSAPSLSHQQAHSASVSAAEGGASLSRTSSSRSSRSSRQASSTVHDDLSTSAATIEEPVTTIETPVQGLKVVQEDGDTTADADNSASSISTPSESLTDASWNADRTIKARRRVSANLSERKSPALVQAIMTPTAKETPLASAATNPGYVASAKGAFGRALGFGSTPSSPKMARSLSEGMRRASGASSMQGEPNLTLFPKLPTLSKYSPAAPAALSTPSTVVSLSAHATPSVKSPPLMPMTPTISSSAAIPPTMMELGVISGEAAPPTLALHNPTSGQAASAGEEGPMVDRYGFVYDVRSGMKLLREARKKQERSMGNGGSRRVFTDMGHDHDDDNEEDQIVAVPGSKDAGPAVDAVQSQAELDAELEMLREALGIPPPSSSRASSPTAVRSPTGPRSPVPSLAPSTSTTTSTTPHAPHLTSSVSSDRPATTASITSPTAPTSGPQSMKRLLTQLREMSDVQDQKRKLEWDTFISKRQAKLAKIGSSGMSGSTNLHNGLEDGKDSTHSAATRKRASRSVVVQSDQINAFSNSSDDEGDKSKSRATADEQAWRCEDLVGVSQMGVDGKSGKEDWAEFKQLVRKGVPIAYRPKIWAECSGANEAREPGVYQDLLAHKNEENQCLNQIDMDCELCESRVPHRVVILIFAPRAPVGHRTFPTNVFFAGTGPGVAKLRNVLVAYSRHNPLIGYCQGMNNLTATLLLTHPAEEDAFWVLVCIIEVRSSRQTELHHRVGFQTEPMILGLSSDCPQKILPSDYYTSHLLVSQADQRVLKTLVVRLMPDLAAHLEDLGVELPAITFGWFLSLFTDALPIQTLLRIWDLIFVFGTVMLFRVAVAILKLHETEILSCDSAATLYALIRAMTTHLYQVDKLLKIACEDLKTVIKDREVSTLRMKHVNDLQQELGIFPEERRE</sequence>
<dbReference type="SUPFAM" id="SSF47923">
    <property type="entry name" value="Ypt/Rab-GAP domain of gyp1p"/>
    <property type="match status" value="2"/>
</dbReference>
<evidence type="ECO:0000256" key="1">
    <source>
        <dbReference type="SAM" id="MobiDB-lite"/>
    </source>
</evidence>
<feature type="compositionally biased region" description="Polar residues" evidence="1">
    <location>
        <begin position="302"/>
        <end position="333"/>
    </location>
</feature>
<feature type="compositionally biased region" description="Low complexity" evidence="1">
    <location>
        <begin position="992"/>
        <end position="1035"/>
    </location>
</feature>
<feature type="compositionally biased region" description="Basic and acidic residues" evidence="1">
    <location>
        <begin position="916"/>
        <end position="925"/>
    </location>
</feature>
<feature type="compositionally biased region" description="Low complexity" evidence="1">
    <location>
        <begin position="595"/>
        <end position="635"/>
    </location>
</feature>
<name>A0A2X0K591_9BASI</name>
<evidence type="ECO:0000313" key="4">
    <source>
        <dbReference type="Proteomes" id="UP000249723"/>
    </source>
</evidence>
<reference evidence="4" key="1">
    <citation type="submission" date="2016-10" db="EMBL/GenBank/DDBJ databases">
        <authorList>
            <person name="Jeantristanb JTB J.-T."/>
            <person name="Ricardo R."/>
        </authorList>
    </citation>
    <scope>NUCLEOTIDE SEQUENCE [LARGE SCALE GENOMIC DNA]</scope>
</reference>
<protein>
    <submittedName>
        <fullName evidence="3">BZ3500_MvSof-1268-A1-R1_Chr2-3g05390 protein</fullName>
    </submittedName>
</protein>
<dbReference type="OrthoDB" id="2537492at2759"/>
<feature type="compositionally biased region" description="Low complexity" evidence="1">
    <location>
        <begin position="257"/>
        <end position="270"/>
    </location>
</feature>
<feature type="compositionally biased region" description="Low complexity" evidence="1">
    <location>
        <begin position="51"/>
        <end position="64"/>
    </location>
</feature>
<dbReference type="PROSITE" id="PS50086">
    <property type="entry name" value="TBC_RABGAP"/>
    <property type="match status" value="1"/>
</dbReference>
<dbReference type="FunFam" id="1.10.8.270:FF:000026">
    <property type="entry name" value="TBC (Tre-2/Bub2/Cdc16) domain family"/>
    <property type="match status" value="1"/>
</dbReference>
<keyword evidence="4" id="KW-1185">Reference proteome</keyword>
<dbReference type="InterPro" id="IPR050302">
    <property type="entry name" value="Rab_GAP_TBC_domain"/>
</dbReference>
<evidence type="ECO:0000313" key="3">
    <source>
        <dbReference type="EMBL" id="SCZ87922.1"/>
    </source>
</evidence>
<dbReference type="Proteomes" id="UP000249723">
    <property type="component" value="Unassembled WGS sequence"/>
</dbReference>
<proteinExistence type="predicted"/>
<gene>
    <name evidence="3" type="ORF">BZ3500_MVSOF-1268-A1-R1_CHR2-3G05390</name>
</gene>
<feature type="region of interest" description="Disordered" evidence="1">
    <location>
        <begin position="25"/>
        <end position="89"/>
    </location>
</feature>
<feature type="compositionally biased region" description="Polar residues" evidence="1">
    <location>
        <begin position="502"/>
        <end position="516"/>
    </location>
</feature>
<organism evidence="3 4">
    <name type="scientific">Microbotryum saponariae</name>
    <dbReference type="NCBI Taxonomy" id="289078"/>
    <lineage>
        <taxon>Eukaryota</taxon>
        <taxon>Fungi</taxon>
        <taxon>Dikarya</taxon>
        <taxon>Basidiomycota</taxon>
        <taxon>Pucciniomycotina</taxon>
        <taxon>Microbotryomycetes</taxon>
        <taxon>Microbotryales</taxon>
        <taxon>Microbotryaceae</taxon>
        <taxon>Microbotryum</taxon>
    </lineage>
</organism>
<dbReference type="STRING" id="289078.A0A2X0K591"/>
<feature type="compositionally biased region" description="Polar residues" evidence="1">
    <location>
        <begin position="1079"/>
        <end position="1088"/>
    </location>
</feature>
<feature type="compositionally biased region" description="Low complexity" evidence="1">
    <location>
        <begin position="119"/>
        <end position="136"/>
    </location>
</feature>
<dbReference type="GO" id="GO:0031267">
    <property type="term" value="F:small GTPase binding"/>
    <property type="evidence" value="ECO:0007669"/>
    <property type="project" value="TreeGrafter"/>
</dbReference>
<feature type="compositionally biased region" description="Basic and acidic residues" evidence="1">
    <location>
        <begin position="73"/>
        <end position="89"/>
    </location>
</feature>
<feature type="compositionally biased region" description="Low complexity" evidence="1">
    <location>
        <begin position="518"/>
        <end position="572"/>
    </location>
</feature>
<dbReference type="SMART" id="SM00164">
    <property type="entry name" value="TBC"/>
    <property type="match status" value="1"/>
</dbReference>
<feature type="region of interest" description="Disordered" evidence="1">
    <location>
        <begin position="296"/>
        <end position="341"/>
    </location>
</feature>
<feature type="region of interest" description="Disordered" evidence="1">
    <location>
        <begin position="355"/>
        <end position="422"/>
    </location>
</feature>
<dbReference type="InterPro" id="IPR035969">
    <property type="entry name" value="Rab-GAP_TBC_sf"/>
</dbReference>
<feature type="compositionally biased region" description="Low complexity" evidence="1">
    <location>
        <begin position="973"/>
        <end position="985"/>
    </location>
</feature>
<dbReference type="Gene3D" id="1.10.8.270">
    <property type="entry name" value="putative rabgap domain of human tbc1 domain family member 14 like domains"/>
    <property type="match status" value="1"/>
</dbReference>
<dbReference type="InterPro" id="IPR000195">
    <property type="entry name" value="Rab-GAP-TBC_dom"/>
</dbReference>
<feature type="domain" description="Rab-GAP TBC" evidence="2">
    <location>
        <begin position="1175"/>
        <end position="1416"/>
    </location>
</feature>
<feature type="compositionally biased region" description="Basic and acidic residues" evidence="1">
    <location>
        <begin position="1130"/>
        <end position="1139"/>
    </location>
</feature>
<feature type="region of interest" description="Disordered" evidence="1">
    <location>
        <begin position="219"/>
        <end position="274"/>
    </location>
</feature>
<evidence type="ECO:0000259" key="2">
    <source>
        <dbReference type="PROSITE" id="PS50086"/>
    </source>
</evidence>
<dbReference type="Pfam" id="PF00566">
    <property type="entry name" value="RabGAP-TBC"/>
    <property type="match status" value="2"/>
</dbReference>
<feature type="region of interest" description="Disordered" evidence="1">
    <location>
        <begin position="442"/>
        <end position="696"/>
    </location>
</feature>
<feature type="compositionally biased region" description="Low complexity" evidence="1">
    <location>
        <begin position="387"/>
        <end position="400"/>
    </location>
</feature>
<dbReference type="EMBL" id="FMWP01000011">
    <property type="protein sequence ID" value="SCZ87922.1"/>
    <property type="molecule type" value="Genomic_DNA"/>
</dbReference>
<dbReference type="GO" id="GO:0005096">
    <property type="term" value="F:GTPase activator activity"/>
    <property type="evidence" value="ECO:0007669"/>
    <property type="project" value="TreeGrafter"/>
</dbReference>
<feature type="region of interest" description="Disordered" evidence="1">
    <location>
        <begin position="902"/>
        <end position="929"/>
    </location>
</feature>
<feature type="compositionally biased region" description="Polar residues" evidence="1">
    <location>
        <begin position="442"/>
        <end position="455"/>
    </location>
</feature>
<feature type="region of interest" description="Disordered" evidence="1">
    <location>
        <begin position="967"/>
        <end position="1038"/>
    </location>
</feature>
<dbReference type="Gene3D" id="1.10.472.80">
    <property type="entry name" value="Ypt/Rab-GAP domain of gyp1p, domain 3"/>
    <property type="match status" value="1"/>
</dbReference>
<feature type="compositionally biased region" description="Basic and acidic residues" evidence="1">
    <location>
        <begin position="375"/>
        <end position="386"/>
    </location>
</feature>
<feature type="region of interest" description="Disordered" evidence="1">
    <location>
        <begin position="1074"/>
        <end position="1139"/>
    </location>
</feature>
<accession>A0A2X0K591</accession>
<feature type="compositionally biased region" description="Polar residues" evidence="1">
    <location>
        <begin position="674"/>
        <end position="693"/>
    </location>
</feature>